<keyword evidence="3 10" id="KW-0813">Transport</keyword>
<keyword evidence="8 9" id="KW-0472">Membrane</keyword>
<evidence type="ECO:0000256" key="10">
    <source>
        <dbReference type="RuleBase" id="RU000488"/>
    </source>
</evidence>
<feature type="repeat" description="Solcar" evidence="9">
    <location>
        <begin position="43"/>
        <end position="129"/>
    </location>
</feature>
<feature type="region of interest" description="Disordered" evidence="11">
    <location>
        <begin position="1"/>
        <end position="28"/>
    </location>
</feature>
<dbReference type="InterPro" id="IPR023395">
    <property type="entry name" value="MCP_dom_sf"/>
</dbReference>
<evidence type="ECO:0000256" key="7">
    <source>
        <dbReference type="ARBA" id="ARBA00023128"/>
    </source>
</evidence>
<keyword evidence="4 9" id="KW-0812">Transmembrane</keyword>
<evidence type="ECO:0000256" key="2">
    <source>
        <dbReference type="ARBA" id="ARBA00006375"/>
    </source>
</evidence>
<dbReference type="GO" id="GO:0055085">
    <property type="term" value="P:transmembrane transport"/>
    <property type="evidence" value="ECO:0007669"/>
    <property type="project" value="InterPro"/>
</dbReference>
<feature type="repeat" description="Solcar" evidence="9">
    <location>
        <begin position="140"/>
        <end position="225"/>
    </location>
</feature>
<dbReference type="GO" id="GO:0005743">
    <property type="term" value="C:mitochondrial inner membrane"/>
    <property type="evidence" value="ECO:0007669"/>
    <property type="project" value="UniProtKB-SubCell"/>
</dbReference>
<keyword evidence="5" id="KW-0677">Repeat</keyword>
<proteinExistence type="evidence at transcript level"/>
<evidence type="ECO:0000313" key="12">
    <source>
        <dbReference type="EMBL" id="JAT96980.1"/>
    </source>
</evidence>
<feature type="repeat" description="Solcar" evidence="9">
    <location>
        <begin position="235"/>
        <end position="323"/>
    </location>
</feature>
<dbReference type="PRINTS" id="PR00928">
    <property type="entry name" value="GRAVESDC"/>
</dbReference>
<evidence type="ECO:0000256" key="8">
    <source>
        <dbReference type="ARBA" id="ARBA00023136"/>
    </source>
</evidence>
<evidence type="ECO:0000256" key="3">
    <source>
        <dbReference type="ARBA" id="ARBA00022448"/>
    </source>
</evidence>
<comment type="similarity">
    <text evidence="2 10">Belongs to the mitochondrial carrier (TC 2.A.29) family.</text>
</comment>
<dbReference type="PRINTS" id="PR00926">
    <property type="entry name" value="MITOCARRIER"/>
</dbReference>
<sequence>MQIKLLPSPNSTGYDENSNINEPAPDTFSHWDDEPQYEITNRDKVVTSFIAGAIAGSLAKTTIAPLDRTKINFQIHNEQFSFPKAVKFLVTSYKEHGLLSWWRGNTATMARVVPFASCQYAAHEHWKIILKVDTNERRREHYFRTFLAGSLAGCTASALTYPLDVARARMAVSKPDRYRNIIEVFREIWRKEGPRHLYRGFAPTMLGVVPYAGASFFTYETLKRLRAEQTGSTELHPIERLVFGAVGGLFGQSSSYPLDIVRRRMQTAPLTGQNYTSILGTLIMVYKNEGLIGGLYKGLSMNWIKGPIAVGISFMTFDISSQAMQKALASRFWTRWRSA</sequence>
<dbReference type="EMBL" id="GFAC01002208">
    <property type="protein sequence ID" value="JAT96980.1"/>
    <property type="molecule type" value="mRNA"/>
</dbReference>
<dbReference type="PANTHER" id="PTHR24089">
    <property type="entry name" value="SOLUTE CARRIER FAMILY 25"/>
    <property type="match status" value="1"/>
</dbReference>
<dbReference type="InterPro" id="IPR002067">
    <property type="entry name" value="MCP"/>
</dbReference>
<dbReference type="SUPFAM" id="SSF103506">
    <property type="entry name" value="Mitochondrial carrier"/>
    <property type="match status" value="1"/>
</dbReference>
<evidence type="ECO:0000256" key="9">
    <source>
        <dbReference type="PROSITE-ProRule" id="PRU00282"/>
    </source>
</evidence>
<dbReference type="InterPro" id="IPR018108">
    <property type="entry name" value="MCP_transmembrane"/>
</dbReference>
<evidence type="ECO:0000256" key="1">
    <source>
        <dbReference type="ARBA" id="ARBA00004448"/>
    </source>
</evidence>
<comment type="subcellular location">
    <subcellularLocation>
        <location evidence="1">Mitochondrion inner membrane</location>
        <topology evidence="1">Multi-pass membrane protein</topology>
    </subcellularLocation>
</comment>
<accession>A0A1E1XCK2</accession>
<evidence type="ECO:0000256" key="5">
    <source>
        <dbReference type="ARBA" id="ARBA00022737"/>
    </source>
</evidence>
<protein>
    <submittedName>
        <fullName evidence="12">Putative solute carrier protein</fullName>
    </submittedName>
</protein>
<feature type="compositionally biased region" description="Polar residues" evidence="11">
    <location>
        <begin position="8"/>
        <end position="21"/>
    </location>
</feature>
<organism evidence="12">
    <name type="scientific">Amblyomma aureolatum</name>
    <dbReference type="NCBI Taxonomy" id="187763"/>
    <lineage>
        <taxon>Eukaryota</taxon>
        <taxon>Metazoa</taxon>
        <taxon>Ecdysozoa</taxon>
        <taxon>Arthropoda</taxon>
        <taxon>Chelicerata</taxon>
        <taxon>Arachnida</taxon>
        <taxon>Acari</taxon>
        <taxon>Parasitiformes</taxon>
        <taxon>Ixodida</taxon>
        <taxon>Ixodoidea</taxon>
        <taxon>Ixodidae</taxon>
        <taxon>Amblyomminae</taxon>
        <taxon>Amblyomma</taxon>
    </lineage>
</organism>
<dbReference type="Gene3D" id="1.50.40.10">
    <property type="entry name" value="Mitochondrial carrier domain"/>
    <property type="match status" value="1"/>
</dbReference>
<name>A0A1E1XCK2_9ACAR</name>
<dbReference type="Pfam" id="PF00153">
    <property type="entry name" value="Mito_carr"/>
    <property type="match status" value="3"/>
</dbReference>
<dbReference type="AlphaFoldDB" id="A0A1E1XCK2"/>
<evidence type="ECO:0000256" key="6">
    <source>
        <dbReference type="ARBA" id="ARBA00022792"/>
    </source>
</evidence>
<evidence type="ECO:0000256" key="11">
    <source>
        <dbReference type="SAM" id="MobiDB-lite"/>
    </source>
</evidence>
<keyword evidence="7" id="KW-0496">Mitochondrion</keyword>
<dbReference type="PROSITE" id="PS50920">
    <property type="entry name" value="SOLCAR"/>
    <property type="match status" value="3"/>
</dbReference>
<keyword evidence="6" id="KW-0999">Mitochondrion inner membrane</keyword>
<dbReference type="InterPro" id="IPR002167">
    <property type="entry name" value="GDC-like"/>
</dbReference>
<reference evidence="12" key="1">
    <citation type="journal article" date="2017" name="Front. Cell. Infect. Microbiol.">
        <title>The Distinct Transcriptional Response of the Midgut of Amblyomma sculptum and Amblyomma aureolatum Ticks to Rickettsia rickettsii Correlates to Their Differences in Susceptibility to Infection.</title>
        <authorList>
            <person name="Martins L.A."/>
            <person name="Galletti M.F.B.M."/>
            <person name="Ribeiro J.M."/>
            <person name="Fujita A."/>
            <person name="Costa F.B."/>
            <person name="Labruna M.B."/>
            <person name="Daffre S."/>
            <person name="Fogaca A.C."/>
        </authorList>
    </citation>
    <scope>NUCLEOTIDE SEQUENCE</scope>
</reference>
<evidence type="ECO:0000256" key="4">
    <source>
        <dbReference type="ARBA" id="ARBA00022692"/>
    </source>
</evidence>